<organism evidence="2 3">
    <name type="scientific">Mycolicibacterium brumae</name>
    <dbReference type="NCBI Taxonomy" id="85968"/>
    <lineage>
        <taxon>Bacteria</taxon>
        <taxon>Bacillati</taxon>
        <taxon>Actinomycetota</taxon>
        <taxon>Actinomycetes</taxon>
        <taxon>Mycobacteriales</taxon>
        <taxon>Mycobacteriaceae</taxon>
        <taxon>Mycolicibacterium</taxon>
    </lineage>
</organism>
<dbReference type="STRING" id="85968.GCA_900073015_01031"/>
<dbReference type="Pfam" id="PF13406">
    <property type="entry name" value="SLT_2"/>
    <property type="match status" value="1"/>
</dbReference>
<dbReference type="InterPro" id="IPR043426">
    <property type="entry name" value="MltB-like"/>
</dbReference>
<dbReference type="GO" id="GO:0008933">
    <property type="term" value="F:peptidoglycan lytic transglycosylase activity"/>
    <property type="evidence" value="ECO:0007669"/>
    <property type="project" value="TreeGrafter"/>
</dbReference>
<dbReference type="Proteomes" id="UP000230551">
    <property type="component" value="Unassembled WGS sequence"/>
</dbReference>
<feature type="non-terminal residue" evidence="2">
    <location>
        <position position="378"/>
    </location>
</feature>
<comment type="caution">
    <text evidence="2">The sequence shown here is derived from an EMBL/GenBank/DDBJ whole genome shotgun (WGS) entry which is preliminary data.</text>
</comment>
<dbReference type="SUPFAM" id="SSF53955">
    <property type="entry name" value="Lysozyme-like"/>
    <property type="match status" value="1"/>
</dbReference>
<evidence type="ECO:0000313" key="2">
    <source>
        <dbReference type="EMBL" id="PIB75445.1"/>
    </source>
</evidence>
<gene>
    <name evidence="2" type="ORF">CQY22_009870</name>
</gene>
<dbReference type="CDD" id="cd13399">
    <property type="entry name" value="Slt35-like"/>
    <property type="match status" value="1"/>
</dbReference>
<evidence type="ECO:0000313" key="3">
    <source>
        <dbReference type="Proteomes" id="UP000230551"/>
    </source>
</evidence>
<accession>A0A2G5PAS3</accession>
<dbReference type="GO" id="GO:0009253">
    <property type="term" value="P:peptidoglycan catabolic process"/>
    <property type="evidence" value="ECO:0007669"/>
    <property type="project" value="TreeGrafter"/>
</dbReference>
<reference evidence="2 3" key="1">
    <citation type="journal article" date="2017" name="Infect. Genet. Evol.">
        <title>The new phylogeny of the genus Mycobacterium: The old and the news.</title>
        <authorList>
            <person name="Tortoli E."/>
            <person name="Fedrizzi T."/>
            <person name="Meehan C.J."/>
            <person name="Trovato A."/>
            <person name="Grottola A."/>
            <person name="Giacobazzi E."/>
            <person name="Serpini G.F."/>
            <person name="Tagliazucchi S."/>
            <person name="Fabio A."/>
            <person name="Bettua C."/>
            <person name="Bertorelli R."/>
            <person name="Frascaro F."/>
            <person name="De Sanctis V."/>
            <person name="Pecorari M."/>
            <person name="Jousson O."/>
            <person name="Segata N."/>
            <person name="Cirillo D.M."/>
        </authorList>
    </citation>
    <scope>NUCLEOTIDE SEQUENCE [LARGE SCALE GENOMIC DNA]</scope>
    <source>
        <strain evidence="2 3">CIP1034565</strain>
    </source>
</reference>
<keyword evidence="3" id="KW-1185">Reference proteome</keyword>
<name>A0A2G5PAS3_9MYCO</name>
<dbReference type="AlphaFoldDB" id="A0A2G5PAS3"/>
<dbReference type="PANTHER" id="PTHR30163">
    <property type="entry name" value="MEMBRANE-BOUND LYTIC MUREIN TRANSGLYCOSYLASE B"/>
    <property type="match status" value="1"/>
</dbReference>
<feature type="domain" description="Transglycosylase SLT" evidence="1">
    <location>
        <begin position="158"/>
        <end position="207"/>
    </location>
</feature>
<proteinExistence type="predicted"/>
<dbReference type="OrthoDB" id="9796191at2"/>
<dbReference type="Gene3D" id="1.10.530.10">
    <property type="match status" value="1"/>
</dbReference>
<dbReference type="InterPro" id="IPR031304">
    <property type="entry name" value="SLT_2"/>
</dbReference>
<protein>
    <submittedName>
        <fullName evidence="2">Lytic transglycosylase</fullName>
    </submittedName>
</protein>
<dbReference type="PANTHER" id="PTHR30163:SF8">
    <property type="entry name" value="LYTIC MUREIN TRANSGLYCOSYLASE"/>
    <property type="match status" value="1"/>
</dbReference>
<sequence length="378" mass="38157">MLAAAVAGSGPPLPGQAPAIGVDISPMAAVMPAPPDLTVGPSVVSVAKAPETFNFATKAISAPPPAVVMAAIGSLRIPAISLDSYRNAEAIMAQSAPNCGVSWNLLAGIGKIESGHASSGATDRAGTTVNPIYGPTLDGSLAGNEVIVQSVTSGRVVYARAMGPMQFLPGTWSRYASDGNSDGVADPQNVYDASLAAARYLCSGGMNLRDQSQVVTAILRYNNSMAYTQNVLGWSAAYATGVEPGELPAIGADTHNITPRTADQHLAEAATRGLGPDMNDDGETIDPLANQHSAVANQMVVPPGPAQEGEESPVVGRCAVFCLENSVATPAAVNPAAEQINPMAPPAPFNPFAPAAPAPAPFNPFAPAAPAPAPAAPA</sequence>
<dbReference type="EMBL" id="PDCN02000010">
    <property type="protein sequence ID" value="PIB75445.1"/>
    <property type="molecule type" value="Genomic_DNA"/>
</dbReference>
<evidence type="ECO:0000259" key="1">
    <source>
        <dbReference type="Pfam" id="PF13406"/>
    </source>
</evidence>
<dbReference type="InterPro" id="IPR023346">
    <property type="entry name" value="Lysozyme-like_dom_sf"/>
</dbReference>